<dbReference type="SUPFAM" id="SSF52833">
    <property type="entry name" value="Thioredoxin-like"/>
    <property type="match status" value="1"/>
</dbReference>
<dbReference type="Gene3D" id="3.40.30.10">
    <property type="entry name" value="Glutaredoxin"/>
    <property type="match status" value="1"/>
</dbReference>
<feature type="domain" description="Thioredoxin" evidence="7">
    <location>
        <begin position="47"/>
        <end position="225"/>
    </location>
</feature>
<evidence type="ECO:0000259" key="7">
    <source>
        <dbReference type="PROSITE" id="PS51352"/>
    </source>
</evidence>
<evidence type="ECO:0000256" key="6">
    <source>
        <dbReference type="SAM" id="Phobius"/>
    </source>
</evidence>
<comment type="similarity">
    <text evidence="1">Belongs to the thioredoxin family. DsbA subfamily.</text>
</comment>
<feature type="transmembrane region" description="Helical" evidence="6">
    <location>
        <begin position="12"/>
        <end position="36"/>
    </location>
</feature>
<evidence type="ECO:0000256" key="3">
    <source>
        <dbReference type="ARBA" id="ARBA00023002"/>
    </source>
</evidence>
<keyword evidence="3" id="KW-0560">Oxidoreductase</keyword>
<dbReference type="STRING" id="1797989.A3H66_01820"/>
<dbReference type="AlphaFoldDB" id="A0A1F5SCY0"/>
<keyword evidence="4" id="KW-1015">Disulfide bond</keyword>
<organism evidence="8 9">
    <name type="scientific">Candidatus Falkowbacteria bacterium RIFCSPLOWO2_02_FULL_45_21</name>
    <dbReference type="NCBI Taxonomy" id="1797989"/>
    <lineage>
        <taxon>Bacteria</taxon>
        <taxon>Candidatus Falkowiibacteriota</taxon>
    </lineage>
</organism>
<evidence type="ECO:0000256" key="5">
    <source>
        <dbReference type="ARBA" id="ARBA00023284"/>
    </source>
</evidence>
<dbReference type="Pfam" id="PF13462">
    <property type="entry name" value="Thioredoxin_4"/>
    <property type="match status" value="1"/>
</dbReference>
<comment type="caution">
    <text evidence="8">The sequence shown here is derived from an EMBL/GenBank/DDBJ whole genome shotgun (WGS) entry which is preliminary data.</text>
</comment>
<keyword evidence="5" id="KW-0676">Redox-active center</keyword>
<evidence type="ECO:0000256" key="1">
    <source>
        <dbReference type="ARBA" id="ARBA00005791"/>
    </source>
</evidence>
<evidence type="ECO:0000313" key="9">
    <source>
        <dbReference type="Proteomes" id="UP000178783"/>
    </source>
</evidence>
<reference evidence="8 9" key="1">
    <citation type="journal article" date="2016" name="Nat. Commun.">
        <title>Thousands of microbial genomes shed light on interconnected biogeochemical processes in an aquifer system.</title>
        <authorList>
            <person name="Anantharaman K."/>
            <person name="Brown C.T."/>
            <person name="Hug L.A."/>
            <person name="Sharon I."/>
            <person name="Castelle C.J."/>
            <person name="Probst A.J."/>
            <person name="Thomas B.C."/>
            <person name="Singh A."/>
            <person name="Wilkins M.J."/>
            <person name="Karaoz U."/>
            <person name="Brodie E.L."/>
            <person name="Williams K.H."/>
            <person name="Hubbard S.S."/>
            <person name="Banfield J.F."/>
        </authorList>
    </citation>
    <scope>NUCLEOTIDE SEQUENCE [LARGE SCALE GENOMIC DNA]</scope>
</reference>
<keyword evidence="6" id="KW-0472">Membrane</keyword>
<dbReference type="InterPro" id="IPR036249">
    <property type="entry name" value="Thioredoxin-like_sf"/>
</dbReference>
<dbReference type="PROSITE" id="PS51352">
    <property type="entry name" value="THIOREDOXIN_2"/>
    <property type="match status" value="1"/>
</dbReference>
<evidence type="ECO:0000313" key="8">
    <source>
        <dbReference type="EMBL" id="OGF24131.1"/>
    </source>
</evidence>
<keyword evidence="2" id="KW-0732">Signal</keyword>
<evidence type="ECO:0000256" key="4">
    <source>
        <dbReference type="ARBA" id="ARBA00023157"/>
    </source>
</evidence>
<dbReference type="PANTHER" id="PTHR13887">
    <property type="entry name" value="GLUTATHIONE S-TRANSFERASE KAPPA"/>
    <property type="match status" value="1"/>
</dbReference>
<dbReference type="PANTHER" id="PTHR13887:SF14">
    <property type="entry name" value="DISULFIDE BOND FORMATION PROTEIN D"/>
    <property type="match status" value="1"/>
</dbReference>
<dbReference type="InterPro" id="IPR012336">
    <property type="entry name" value="Thioredoxin-like_fold"/>
</dbReference>
<gene>
    <name evidence="8" type="ORF">A3H66_01820</name>
</gene>
<dbReference type="InterPro" id="IPR013766">
    <property type="entry name" value="Thioredoxin_domain"/>
</dbReference>
<keyword evidence="6" id="KW-0812">Transmembrane</keyword>
<proteinExistence type="inferred from homology"/>
<accession>A0A1F5SCY0</accession>
<name>A0A1F5SCY0_9BACT</name>
<sequence length="225" mass="25623">MEDSIKPWYKHWWGGAAIVLSAIILFFLTASAFYFIGEIKTAKLRQNQLNRGLTGQKYEASNGDNYWLGSKTANISIVEFADFACPYSEKAFPTIREISQKYKDDVKFIWRDYPVVTEYSALLALAGRCAGEQGLFWLMHDKLFQNQGVIQAEQLVALANQIGADVTKFKDCLNQQKYLKQIMQDFTDGQSFLVSGTPTYFINGYKVAGDIPYDTFVKIIEQLKK</sequence>
<keyword evidence="6" id="KW-1133">Transmembrane helix</keyword>
<protein>
    <recommendedName>
        <fullName evidence="7">Thioredoxin domain-containing protein</fullName>
    </recommendedName>
</protein>
<dbReference type="GO" id="GO:0016491">
    <property type="term" value="F:oxidoreductase activity"/>
    <property type="evidence" value="ECO:0007669"/>
    <property type="project" value="UniProtKB-KW"/>
</dbReference>
<dbReference type="Proteomes" id="UP000178783">
    <property type="component" value="Unassembled WGS sequence"/>
</dbReference>
<evidence type="ECO:0000256" key="2">
    <source>
        <dbReference type="ARBA" id="ARBA00022729"/>
    </source>
</evidence>
<dbReference type="EMBL" id="MFFW01000036">
    <property type="protein sequence ID" value="OGF24131.1"/>
    <property type="molecule type" value="Genomic_DNA"/>
</dbReference>